<name>A0A0A9CPA9_ARUDO</name>
<reference evidence="1" key="2">
    <citation type="journal article" date="2015" name="Data Brief">
        <title>Shoot transcriptome of the giant reed, Arundo donax.</title>
        <authorList>
            <person name="Barrero R.A."/>
            <person name="Guerrero F.D."/>
            <person name="Moolhuijzen P."/>
            <person name="Goolsby J.A."/>
            <person name="Tidwell J."/>
            <person name="Bellgard S.E."/>
            <person name="Bellgard M.I."/>
        </authorList>
    </citation>
    <scope>NUCLEOTIDE SEQUENCE</scope>
    <source>
        <tissue evidence="1">Shoot tissue taken approximately 20 cm above the soil surface</tissue>
    </source>
</reference>
<protein>
    <submittedName>
        <fullName evidence="1">Uncharacterized protein</fullName>
    </submittedName>
</protein>
<reference evidence="1" key="1">
    <citation type="submission" date="2014-09" db="EMBL/GenBank/DDBJ databases">
        <authorList>
            <person name="Magalhaes I.L.F."/>
            <person name="Oliveira U."/>
            <person name="Santos F.R."/>
            <person name="Vidigal T.H.D.A."/>
            <person name="Brescovit A.D."/>
            <person name="Santos A.J."/>
        </authorList>
    </citation>
    <scope>NUCLEOTIDE SEQUENCE</scope>
    <source>
        <tissue evidence="1">Shoot tissue taken approximately 20 cm above the soil surface</tissue>
    </source>
</reference>
<sequence>MTPCMLLESARQLLQNVFSMPINLMPSVRMSRPHHILVKLNLWFNHLHVYHLEVMMFLLIRCVETLLTPW</sequence>
<organism evidence="1">
    <name type="scientific">Arundo donax</name>
    <name type="common">Giant reed</name>
    <name type="synonym">Donax arundinaceus</name>
    <dbReference type="NCBI Taxonomy" id="35708"/>
    <lineage>
        <taxon>Eukaryota</taxon>
        <taxon>Viridiplantae</taxon>
        <taxon>Streptophyta</taxon>
        <taxon>Embryophyta</taxon>
        <taxon>Tracheophyta</taxon>
        <taxon>Spermatophyta</taxon>
        <taxon>Magnoliopsida</taxon>
        <taxon>Liliopsida</taxon>
        <taxon>Poales</taxon>
        <taxon>Poaceae</taxon>
        <taxon>PACMAD clade</taxon>
        <taxon>Arundinoideae</taxon>
        <taxon>Arundineae</taxon>
        <taxon>Arundo</taxon>
    </lineage>
</organism>
<dbReference type="EMBL" id="GBRH01220464">
    <property type="protein sequence ID" value="JAD77431.1"/>
    <property type="molecule type" value="Transcribed_RNA"/>
</dbReference>
<dbReference type="AlphaFoldDB" id="A0A0A9CPA9"/>
<proteinExistence type="predicted"/>
<accession>A0A0A9CPA9</accession>
<evidence type="ECO:0000313" key="1">
    <source>
        <dbReference type="EMBL" id="JAD77431.1"/>
    </source>
</evidence>